<evidence type="ECO:0000256" key="3">
    <source>
        <dbReference type="ARBA" id="ARBA00022989"/>
    </source>
</evidence>
<keyword evidence="4 5" id="KW-0472">Membrane</keyword>
<keyword evidence="3 5" id="KW-1133">Transmembrane helix</keyword>
<comment type="subcellular location">
    <subcellularLocation>
        <location evidence="1">Membrane</location>
        <topology evidence="1">Multi-pass membrane protein</topology>
    </subcellularLocation>
</comment>
<keyword evidence="8" id="KW-1185">Reference proteome</keyword>
<evidence type="ECO:0000256" key="1">
    <source>
        <dbReference type="ARBA" id="ARBA00004141"/>
    </source>
</evidence>
<dbReference type="RefSeq" id="WP_052387433.1">
    <property type="nucleotide sequence ID" value="NZ_CP073767.1"/>
</dbReference>
<protein>
    <recommendedName>
        <fullName evidence="6">Methylamine utilisation protein MauE domain-containing protein</fullName>
    </recommendedName>
</protein>
<dbReference type="KEGG" id="daur:Daura_23855"/>
<dbReference type="Proteomes" id="UP001058003">
    <property type="component" value="Chromosome"/>
</dbReference>
<evidence type="ECO:0000256" key="2">
    <source>
        <dbReference type="ARBA" id="ARBA00022692"/>
    </source>
</evidence>
<sequence>MLFLLILIPLGTLATSAAAKLRGRAAFTGFATATATLGRLPRRLATPAAIAVLATETALAAALAGAVAAPGPLALPALTATTALFGAFTTVLAVARRAGTAGSCHCFGPSKEPVAARHVARAAALAGLAAAGTVAAAVAPRALDPAGQPPAVLFLNACTALAAVAVAAGLDTLAWLLRRPGTPPSPWRNP</sequence>
<gene>
    <name evidence="7" type="ORF">Daura_23855</name>
</gene>
<feature type="domain" description="Methylamine utilisation protein MauE" evidence="6">
    <location>
        <begin position="8"/>
        <end position="133"/>
    </location>
</feature>
<dbReference type="GO" id="GO:0030416">
    <property type="term" value="P:methylamine metabolic process"/>
    <property type="evidence" value="ECO:0007669"/>
    <property type="project" value="InterPro"/>
</dbReference>
<evidence type="ECO:0000256" key="4">
    <source>
        <dbReference type="ARBA" id="ARBA00023136"/>
    </source>
</evidence>
<dbReference type="Pfam" id="PF07291">
    <property type="entry name" value="MauE"/>
    <property type="match status" value="1"/>
</dbReference>
<feature type="transmembrane region" description="Helical" evidence="5">
    <location>
        <begin position="119"/>
        <end position="139"/>
    </location>
</feature>
<dbReference type="EMBL" id="CP073767">
    <property type="protein sequence ID" value="UWZ58932.1"/>
    <property type="molecule type" value="Genomic_DNA"/>
</dbReference>
<accession>A0A9Q9MRX2</accession>
<evidence type="ECO:0000313" key="8">
    <source>
        <dbReference type="Proteomes" id="UP001058003"/>
    </source>
</evidence>
<dbReference type="InterPro" id="IPR009908">
    <property type="entry name" value="Methylamine_util_MauE"/>
</dbReference>
<name>A0A9Q9MRX2_9ACTN</name>
<feature type="transmembrane region" description="Helical" evidence="5">
    <location>
        <begin position="73"/>
        <end position="95"/>
    </location>
</feature>
<dbReference type="AlphaFoldDB" id="A0A9Q9MRX2"/>
<reference evidence="7" key="1">
    <citation type="submission" date="2021-04" db="EMBL/GenBank/DDBJ databases">
        <title>Dactylosporangium aurantiacum NRRL B-8018 full assembly.</title>
        <authorList>
            <person name="Hartkoorn R.C."/>
            <person name="Beaudoing E."/>
            <person name="Hot D."/>
        </authorList>
    </citation>
    <scope>NUCLEOTIDE SEQUENCE</scope>
    <source>
        <strain evidence="7">NRRL B-8018</strain>
    </source>
</reference>
<evidence type="ECO:0000313" key="7">
    <source>
        <dbReference type="EMBL" id="UWZ58932.1"/>
    </source>
</evidence>
<feature type="transmembrane region" description="Helical" evidence="5">
    <location>
        <begin position="151"/>
        <end position="177"/>
    </location>
</feature>
<keyword evidence="2 5" id="KW-0812">Transmembrane</keyword>
<organism evidence="7 8">
    <name type="scientific">Dactylosporangium aurantiacum</name>
    <dbReference type="NCBI Taxonomy" id="35754"/>
    <lineage>
        <taxon>Bacteria</taxon>
        <taxon>Bacillati</taxon>
        <taxon>Actinomycetota</taxon>
        <taxon>Actinomycetes</taxon>
        <taxon>Micromonosporales</taxon>
        <taxon>Micromonosporaceae</taxon>
        <taxon>Dactylosporangium</taxon>
    </lineage>
</organism>
<dbReference type="GO" id="GO:0016020">
    <property type="term" value="C:membrane"/>
    <property type="evidence" value="ECO:0007669"/>
    <property type="project" value="UniProtKB-SubCell"/>
</dbReference>
<evidence type="ECO:0000259" key="6">
    <source>
        <dbReference type="Pfam" id="PF07291"/>
    </source>
</evidence>
<proteinExistence type="predicted"/>
<evidence type="ECO:0000256" key="5">
    <source>
        <dbReference type="SAM" id="Phobius"/>
    </source>
</evidence>